<evidence type="ECO:0000256" key="3">
    <source>
        <dbReference type="ARBA" id="ARBA00022801"/>
    </source>
</evidence>
<comment type="similarity">
    <text evidence="1">Belongs to the metallo-beta-lactamase superfamily.</text>
</comment>
<name>A0ABU6AKQ8_9PSEU</name>
<protein>
    <submittedName>
        <fullName evidence="6">MBL fold metallo-hydrolase</fullName>
    </submittedName>
</protein>
<keyword evidence="7" id="KW-1185">Reference proteome</keyword>
<dbReference type="Proteomes" id="UP001327093">
    <property type="component" value="Unassembled WGS sequence"/>
</dbReference>
<dbReference type="Gene3D" id="3.60.15.10">
    <property type="entry name" value="Ribonuclease Z/Hydroxyacylglutathione hydrolase-like"/>
    <property type="match status" value="1"/>
</dbReference>
<keyword evidence="2" id="KW-0479">Metal-binding</keyword>
<evidence type="ECO:0000259" key="5">
    <source>
        <dbReference type="SMART" id="SM00849"/>
    </source>
</evidence>
<feature type="domain" description="Metallo-beta-lactamase" evidence="5">
    <location>
        <begin position="48"/>
        <end position="242"/>
    </location>
</feature>
<reference evidence="6 7" key="1">
    <citation type="submission" date="2023-10" db="EMBL/GenBank/DDBJ databases">
        <title>Saccharopolyspora sp. nov., isolated from mangrove soil.</title>
        <authorList>
            <person name="Lu Y."/>
            <person name="Liu W."/>
        </authorList>
    </citation>
    <scope>NUCLEOTIDE SEQUENCE [LARGE SCALE GENOMIC DNA]</scope>
    <source>
        <strain evidence="6 7">S2-29</strain>
    </source>
</reference>
<dbReference type="PANTHER" id="PTHR42978:SF6">
    <property type="entry name" value="QUORUM-QUENCHING LACTONASE YTNP-RELATED"/>
    <property type="match status" value="1"/>
</dbReference>
<evidence type="ECO:0000256" key="2">
    <source>
        <dbReference type="ARBA" id="ARBA00022723"/>
    </source>
</evidence>
<dbReference type="InterPro" id="IPR051013">
    <property type="entry name" value="MBL_superfamily_lactonases"/>
</dbReference>
<dbReference type="Pfam" id="PF00753">
    <property type="entry name" value="Lactamase_B"/>
    <property type="match status" value="1"/>
</dbReference>
<accession>A0ABU6AKQ8</accession>
<dbReference type="PANTHER" id="PTHR42978">
    <property type="entry name" value="QUORUM-QUENCHING LACTONASE YTNP-RELATED-RELATED"/>
    <property type="match status" value="1"/>
</dbReference>
<dbReference type="CDD" id="cd07720">
    <property type="entry name" value="OPHC2-like_MBL-fold"/>
    <property type="match status" value="1"/>
</dbReference>
<evidence type="ECO:0000256" key="4">
    <source>
        <dbReference type="ARBA" id="ARBA00022833"/>
    </source>
</evidence>
<dbReference type="SMART" id="SM00849">
    <property type="entry name" value="Lactamase_B"/>
    <property type="match status" value="1"/>
</dbReference>
<gene>
    <name evidence="6" type="ORF">R4I43_31300</name>
</gene>
<comment type="caution">
    <text evidence="6">The sequence shown here is derived from an EMBL/GenBank/DDBJ whole genome shotgun (WGS) entry which is preliminary data.</text>
</comment>
<dbReference type="EMBL" id="JAWLNX010000034">
    <property type="protein sequence ID" value="MEB3371895.1"/>
    <property type="molecule type" value="Genomic_DNA"/>
</dbReference>
<sequence length="263" mass="28999">MKVGDLQIVPILDGHSYDPIDTLLVHESGDRWDCPEHPLDARGRIEMTIGGFLIKTGKRTILVDTGIGPVVEDDVQCGSLPQRLQEQGVHPADVTDVLFTHLHHDHVGWATQRDEVFFPRATFRVHEADWEHFVSGSDPVERATRKLGPIEPRLETFSAETQLAPGVFARPAPGHTPGSTIFLIESAGERALLLGDVVHGVSELTDPEWRCLYDVDPDAAGAAREQIASELTDSGTVFAPAHFPDLRFGRLVTSKGRRCFQYA</sequence>
<evidence type="ECO:0000313" key="6">
    <source>
        <dbReference type="EMBL" id="MEB3371895.1"/>
    </source>
</evidence>
<proteinExistence type="inferred from homology"/>
<evidence type="ECO:0000256" key="1">
    <source>
        <dbReference type="ARBA" id="ARBA00007749"/>
    </source>
</evidence>
<dbReference type="SUPFAM" id="SSF56281">
    <property type="entry name" value="Metallo-hydrolase/oxidoreductase"/>
    <property type="match status" value="1"/>
</dbReference>
<dbReference type="InterPro" id="IPR036866">
    <property type="entry name" value="RibonucZ/Hydroxyglut_hydro"/>
</dbReference>
<dbReference type="InterPro" id="IPR001279">
    <property type="entry name" value="Metallo-B-lactamas"/>
</dbReference>
<evidence type="ECO:0000313" key="7">
    <source>
        <dbReference type="Proteomes" id="UP001327093"/>
    </source>
</evidence>
<dbReference type="RefSeq" id="WP_324269322.1">
    <property type="nucleotide sequence ID" value="NZ_JAWLNX010000034.1"/>
</dbReference>
<keyword evidence="3" id="KW-0378">Hydrolase</keyword>
<keyword evidence="4" id="KW-0862">Zinc</keyword>
<organism evidence="6 7">
    <name type="scientific">Saccharopolyspora mangrovi</name>
    <dbReference type="NCBI Taxonomy" id="3082379"/>
    <lineage>
        <taxon>Bacteria</taxon>
        <taxon>Bacillati</taxon>
        <taxon>Actinomycetota</taxon>
        <taxon>Actinomycetes</taxon>
        <taxon>Pseudonocardiales</taxon>
        <taxon>Pseudonocardiaceae</taxon>
        <taxon>Saccharopolyspora</taxon>
    </lineage>
</organism>